<evidence type="ECO:0008006" key="4">
    <source>
        <dbReference type="Google" id="ProtNLM"/>
    </source>
</evidence>
<reference evidence="2" key="2">
    <citation type="submission" date="2019-10" db="EMBL/GenBank/DDBJ databases">
        <title>Conservation and host-specific expression of non-tandemly repeated heterogenous ribosome RNA gene in arbuscular mycorrhizal fungi.</title>
        <authorList>
            <person name="Maeda T."/>
            <person name="Kobayashi Y."/>
            <person name="Nakagawa T."/>
            <person name="Ezawa T."/>
            <person name="Yamaguchi K."/>
            <person name="Bino T."/>
            <person name="Nishimoto Y."/>
            <person name="Shigenobu S."/>
            <person name="Kawaguchi M."/>
        </authorList>
    </citation>
    <scope>NUCLEOTIDE SEQUENCE</scope>
    <source>
        <strain evidence="2">HR1</strain>
    </source>
</reference>
<organism evidence="1 3">
    <name type="scientific">Rhizophagus clarus</name>
    <dbReference type="NCBI Taxonomy" id="94130"/>
    <lineage>
        <taxon>Eukaryota</taxon>
        <taxon>Fungi</taxon>
        <taxon>Fungi incertae sedis</taxon>
        <taxon>Mucoromycota</taxon>
        <taxon>Glomeromycotina</taxon>
        <taxon>Glomeromycetes</taxon>
        <taxon>Glomerales</taxon>
        <taxon>Glomeraceae</taxon>
        <taxon>Rhizophagus</taxon>
    </lineage>
</organism>
<gene>
    <name evidence="2" type="ORF">RCL2_002013200</name>
    <name evidence="1" type="ORF">RclHR1_01680012</name>
</gene>
<comment type="caution">
    <text evidence="1">The sequence shown here is derived from an EMBL/GenBank/DDBJ whole genome shotgun (WGS) entry which is preliminary data.</text>
</comment>
<dbReference type="Gene3D" id="3.80.10.10">
    <property type="entry name" value="Ribonuclease Inhibitor"/>
    <property type="match status" value="1"/>
</dbReference>
<dbReference type="OrthoDB" id="2330913at2759"/>
<dbReference type="EMBL" id="BEXD01000757">
    <property type="protein sequence ID" value="GBB89941.1"/>
    <property type="molecule type" value="Genomic_DNA"/>
</dbReference>
<dbReference type="SUPFAM" id="SSF81383">
    <property type="entry name" value="F-box domain"/>
    <property type="match status" value="1"/>
</dbReference>
<dbReference type="Proteomes" id="UP000247702">
    <property type="component" value="Unassembled WGS sequence"/>
</dbReference>
<dbReference type="Proteomes" id="UP000615446">
    <property type="component" value="Unassembled WGS sequence"/>
</dbReference>
<dbReference type="STRING" id="94130.A0A2Z6QZ07"/>
<keyword evidence="3" id="KW-1185">Reference proteome</keyword>
<proteinExistence type="predicted"/>
<dbReference type="InterPro" id="IPR036047">
    <property type="entry name" value="F-box-like_dom_sf"/>
</dbReference>
<name>A0A2Z6QZ07_9GLOM</name>
<evidence type="ECO:0000313" key="3">
    <source>
        <dbReference type="Proteomes" id="UP000247702"/>
    </source>
</evidence>
<accession>A0A2Z6QZ07</accession>
<dbReference type="EMBL" id="BLAL01000228">
    <property type="protein sequence ID" value="GES93378.1"/>
    <property type="molecule type" value="Genomic_DNA"/>
</dbReference>
<protein>
    <recommendedName>
        <fullName evidence="4">F-box domain-containing protein</fullName>
    </recommendedName>
</protein>
<reference evidence="1 3" key="1">
    <citation type="submission" date="2017-11" db="EMBL/GenBank/DDBJ databases">
        <title>The genome of Rhizophagus clarus HR1 reveals common genetic basis of auxotrophy among arbuscular mycorrhizal fungi.</title>
        <authorList>
            <person name="Kobayashi Y."/>
        </authorList>
    </citation>
    <scope>NUCLEOTIDE SEQUENCE [LARGE SCALE GENOMIC DNA]</scope>
    <source>
        <strain evidence="1 3">HR1</strain>
    </source>
</reference>
<sequence length="413" mass="48562">MTQLIEDVLLLIFAELHRDPASLYSCILANKTWCRLAIPILWEYFSCAYNPYIHKEESRKKLYNVIAHFLPKDKLTEINIELLPSNPISNELLFNYMDFFTHLTPTWIEDMVQLTCKKDSTSVFNKLLLEYEIYFLIFSKCKNIRYFNWTKSKKLFLLCPNVKEFFSNLRHLKLNVEYMTPEILFNLTAVCQNITNLEVINNNYDEDSKDDDDLISFIRMKNNLPFLCAQLSDVISKNVVTLKKIILKLTITLISPTFFPLLVNLQYLSLYNDDDDELYDSVKWQEWEHYLSLTFFPNLQYLGTSYLPSSIECLIIERSGGKILEIDICHTLDHPTENRILIKTISEHCPMIRRLTMELINSNNLNEVCNIFSKCVHLEEIYFTTMSNGDKLNTVSKDNDQFVTKIARNFISE</sequence>
<dbReference type="AlphaFoldDB" id="A0A2Z6QZ07"/>
<dbReference type="InterPro" id="IPR032675">
    <property type="entry name" value="LRR_dom_sf"/>
</dbReference>
<evidence type="ECO:0000313" key="2">
    <source>
        <dbReference type="EMBL" id="GES93378.1"/>
    </source>
</evidence>
<evidence type="ECO:0000313" key="1">
    <source>
        <dbReference type="EMBL" id="GBB89941.1"/>
    </source>
</evidence>